<proteinExistence type="predicted"/>
<dbReference type="InterPro" id="IPR038255">
    <property type="entry name" value="PBS_linker_sf"/>
</dbReference>
<feature type="domain" description="DUF4214" evidence="2">
    <location>
        <begin position="546"/>
        <end position="593"/>
    </location>
</feature>
<feature type="signal peptide" evidence="1">
    <location>
        <begin position="1"/>
        <end position="35"/>
    </location>
</feature>
<dbReference type="EMBL" id="JABMCI010000034">
    <property type="protein sequence ID" value="NUU15785.1"/>
    <property type="molecule type" value="Genomic_DNA"/>
</dbReference>
<organism evidence="3 4">
    <name type="scientific">Cellulomonas humilata</name>
    <dbReference type="NCBI Taxonomy" id="144055"/>
    <lineage>
        <taxon>Bacteria</taxon>
        <taxon>Bacillati</taxon>
        <taxon>Actinomycetota</taxon>
        <taxon>Actinomycetes</taxon>
        <taxon>Micrococcales</taxon>
        <taxon>Cellulomonadaceae</taxon>
        <taxon>Cellulomonas</taxon>
    </lineage>
</organism>
<feature type="domain" description="DUF4214" evidence="2">
    <location>
        <begin position="633"/>
        <end position="696"/>
    </location>
</feature>
<dbReference type="InterPro" id="IPR025282">
    <property type="entry name" value="DUF4214"/>
</dbReference>
<keyword evidence="1" id="KW-0732">Signal</keyword>
<reference evidence="3 4" key="1">
    <citation type="submission" date="2020-05" db="EMBL/GenBank/DDBJ databases">
        <title>Genome Sequencing of Type Strains.</title>
        <authorList>
            <person name="Lemaire J.F."/>
            <person name="Inderbitzin P."/>
            <person name="Gregorio O.A."/>
            <person name="Collins S.B."/>
            <person name="Wespe N."/>
            <person name="Knight-Connoni V."/>
        </authorList>
    </citation>
    <scope>NUCLEOTIDE SEQUENCE [LARGE SCALE GENOMIC DNA]</scope>
    <source>
        <strain evidence="3 4">ATCC 25174</strain>
    </source>
</reference>
<feature type="chain" id="PRO_5030955998" evidence="1">
    <location>
        <begin position="36"/>
        <end position="746"/>
    </location>
</feature>
<evidence type="ECO:0000313" key="3">
    <source>
        <dbReference type="EMBL" id="NUU15785.1"/>
    </source>
</evidence>
<comment type="caution">
    <text evidence="3">The sequence shown here is derived from an EMBL/GenBank/DDBJ whole genome shotgun (WGS) entry which is preliminary data.</text>
</comment>
<keyword evidence="4" id="KW-1185">Reference proteome</keyword>
<dbReference type="AlphaFoldDB" id="A0A7Y5ZXF8"/>
<protein>
    <submittedName>
        <fullName evidence="3">DUF4214 domain-containing protein</fullName>
    </submittedName>
</protein>
<evidence type="ECO:0000259" key="2">
    <source>
        <dbReference type="Pfam" id="PF13946"/>
    </source>
</evidence>
<dbReference type="RefSeq" id="WP_175345695.1">
    <property type="nucleotide sequence ID" value="NZ_JABMCI010000034.1"/>
</dbReference>
<dbReference type="Proteomes" id="UP000565724">
    <property type="component" value="Unassembled WGS sequence"/>
</dbReference>
<dbReference type="Gene3D" id="1.10.3130.20">
    <property type="entry name" value="Phycobilisome linker domain"/>
    <property type="match status" value="1"/>
</dbReference>
<evidence type="ECO:0000256" key="1">
    <source>
        <dbReference type="SAM" id="SignalP"/>
    </source>
</evidence>
<dbReference type="Pfam" id="PF13946">
    <property type="entry name" value="DUF4214"/>
    <property type="match status" value="2"/>
</dbReference>
<accession>A0A7Y5ZXF8</accession>
<gene>
    <name evidence="3" type="ORF">HP550_00785</name>
</gene>
<sequence length="746" mass="78319">MPALTLPSRLGLRAAALVAAGAVALVGAVPTSAGATAPTTAHSAVGLVVPVGTLSAGWNVDGSGYWLTATSNSADVAHWTYQLEGEPVKAVLGTDARHMTGYLGRPSDGTYDATVWARNAGGALLGTVTLVVTVATPAGFVEHLDSGGGFYDGAVEIGFGANHSDVARWTYQIDDGRSVEFAATDARHATVRLTSPPAGDHTVTVRAWDDAGALVGIGAWDLDTEVPPAGAEVLHSWYSTWPDEHHYELGYTALHSDVAQWSYRLDGGPATVFPGSALREAVLKLALADGDHTVVVQARDDRGALVGVKTWSIAVGTPWIGVSILDSGGGPRENGWELGFEAENADIAHWTYQLDDAPVTELKGTDPRHASVVLPDVEGGSHTLFAWARTARGELVGISGWNLNADDPAPLLVALGYGGGPITCVGGQLVGAEFGWGYDSILGAPGTPQEQEQQSRDGIESVTLTQGGHPVTGVHDLAAGDLIVKVVVRDGYQYDPSRLGATTTEDGNVVTIVWRIPPYAGQCAPVVAPAPPAPAPPAPAVDPVQAYVTKVYSDLFGRTPDAVGLTSWSASLRTGTPYGQVANGITYSDEYRGRMIAEAYATYLDRGPDPAGAADWLSAMRSGLHIEQMQAGFISSPEYYARGGGTDTGWIVRLYTKVLGRAPAASEIAFWQGRLNAGTSRESVARGFLYSDEHLTSVVDGYYGTLLRRGIDPTGRQTWVSAIQQGARDEEIIASIVASAEYRAKV</sequence>
<evidence type="ECO:0000313" key="4">
    <source>
        <dbReference type="Proteomes" id="UP000565724"/>
    </source>
</evidence>
<name>A0A7Y5ZXF8_9CELL</name>